<name>A0A6G5A421_RHIMP</name>
<protein>
    <submittedName>
        <fullName evidence="2">Putative lipocalin lipocalin</fullName>
    </submittedName>
</protein>
<organism evidence="2">
    <name type="scientific">Rhipicephalus microplus</name>
    <name type="common">Cattle tick</name>
    <name type="synonym">Boophilus microplus</name>
    <dbReference type="NCBI Taxonomy" id="6941"/>
    <lineage>
        <taxon>Eukaryota</taxon>
        <taxon>Metazoa</taxon>
        <taxon>Ecdysozoa</taxon>
        <taxon>Arthropoda</taxon>
        <taxon>Chelicerata</taxon>
        <taxon>Arachnida</taxon>
        <taxon>Acari</taxon>
        <taxon>Parasitiformes</taxon>
        <taxon>Ixodida</taxon>
        <taxon>Ixodoidea</taxon>
        <taxon>Ixodidae</taxon>
        <taxon>Rhipicephalinae</taxon>
        <taxon>Rhipicephalus</taxon>
        <taxon>Boophilus</taxon>
    </lineage>
</organism>
<feature type="signal peptide" evidence="1">
    <location>
        <begin position="1"/>
        <end position="20"/>
    </location>
</feature>
<sequence length="212" mass="23891">MGCHVFLLVIVICGLPPAYITVFGYGGCQQGQAKVTCLENDISPEKTCPGVGVFCASGDRLCGCAGTLYRNNKFKCVSYGDCVEREYDSLAGYEEHSNKIEERTHEHCKWKRKKLFLTFWLQNKNHTYLRYFLSGPGSPQKMPGNLQVVHANANCLITGTHSNKYHKFDCTMWTRKSLVGHIPEDCDFIFKANCQNAQYILSNLDVCFSAYA</sequence>
<keyword evidence="1" id="KW-0732">Signal</keyword>
<accession>A0A6G5A421</accession>
<dbReference type="AlphaFoldDB" id="A0A6G5A421"/>
<evidence type="ECO:0000313" key="2">
    <source>
        <dbReference type="EMBL" id="NIE45755.1"/>
    </source>
</evidence>
<dbReference type="InterPro" id="IPR012674">
    <property type="entry name" value="Calycin"/>
</dbReference>
<evidence type="ECO:0000256" key="1">
    <source>
        <dbReference type="SAM" id="SignalP"/>
    </source>
</evidence>
<feature type="chain" id="PRO_5026154903" evidence="1">
    <location>
        <begin position="21"/>
        <end position="212"/>
    </location>
</feature>
<dbReference type="Gene3D" id="2.40.128.20">
    <property type="match status" value="1"/>
</dbReference>
<dbReference type="EMBL" id="GIKN01003482">
    <property type="protein sequence ID" value="NIE45755.1"/>
    <property type="molecule type" value="Transcribed_RNA"/>
</dbReference>
<reference evidence="2" key="1">
    <citation type="submission" date="2020-03" db="EMBL/GenBank/DDBJ databases">
        <title>A transcriptome and proteome of the tick Rhipicephalus microplus shaped by the genetic composition of its hosts and developmental stage.</title>
        <authorList>
            <person name="Garcia G.R."/>
            <person name="Ribeiro J.M.C."/>
            <person name="Maruyama S.R."/>
            <person name="Gardinasse L.G."/>
            <person name="Nelson K."/>
            <person name="Ferreira B.R."/>
            <person name="Andrade T.G."/>
            <person name="Santos I.K.F.M."/>
        </authorList>
    </citation>
    <scope>NUCLEOTIDE SEQUENCE</scope>
    <source>
        <strain evidence="2">NSGR</strain>
        <tissue evidence="2">Salivary glands</tissue>
    </source>
</reference>
<proteinExistence type="predicted"/>